<evidence type="ECO:0000313" key="2">
    <source>
        <dbReference type="Proteomes" id="UP000018126"/>
    </source>
</evidence>
<protein>
    <submittedName>
        <fullName evidence="1">Uncharacterized protein</fullName>
    </submittedName>
</protein>
<name>V6Q590_9ENTE</name>
<dbReference type="EMBL" id="AYSH01000008">
    <property type="protein sequence ID" value="EST90294.1"/>
    <property type="molecule type" value="Genomic_DNA"/>
</dbReference>
<proteinExistence type="predicted"/>
<dbReference type="RefSeq" id="WP_023605941.1">
    <property type="nucleotide sequence ID" value="NZ_AYSH01000008.1"/>
</dbReference>
<gene>
    <name evidence="1" type="ORF">T233_00597</name>
</gene>
<evidence type="ECO:0000313" key="1">
    <source>
        <dbReference type="EMBL" id="EST90294.1"/>
    </source>
</evidence>
<dbReference type="Proteomes" id="UP000018126">
    <property type="component" value="Unassembled WGS sequence"/>
</dbReference>
<comment type="caution">
    <text evidence="1">The sequence shown here is derived from an EMBL/GenBank/DDBJ whole genome shotgun (WGS) entry which is preliminary data.</text>
</comment>
<dbReference type="AlphaFoldDB" id="V6Q590"/>
<sequence>MIVSDLFISHNVLATEVTTDLAEQRSDISELIVPETSSLEIGHVFTDQQGVIYKITFIDSERGDVQVGDGESPIPNLGSHVQIPETLDFEGVTFTVKKSAVLLSRSTKWAPSSL</sequence>
<dbReference type="STRING" id="1408226.T233_00597"/>
<keyword evidence="2" id="KW-1185">Reference proteome</keyword>
<organism evidence="1 2">
    <name type="scientific">Vagococcus lutrae LBD1</name>
    <dbReference type="NCBI Taxonomy" id="1408226"/>
    <lineage>
        <taxon>Bacteria</taxon>
        <taxon>Bacillati</taxon>
        <taxon>Bacillota</taxon>
        <taxon>Bacilli</taxon>
        <taxon>Lactobacillales</taxon>
        <taxon>Enterococcaceae</taxon>
        <taxon>Vagococcus</taxon>
    </lineage>
</organism>
<reference evidence="1 2" key="1">
    <citation type="journal article" date="2013" name="Genome Announc.">
        <title>High-Quality Draft Genome Sequence of Vagococcus lutrae Strain LBD1, Isolated from the Largemouth Bass Micropterus salmoides.</title>
        <authorList>
            <person name="Lebreton F."/>
            <person name="Valentino M.D."/>
            <person name="Duncan L.B."/>
            <person name="Zeng Q."/>
            <person name="Manson McGuire A."/>
            <person name="Earl A.M."/>
            <person name="Gilmore M.S."/>
        </authorList>
    </citation>
    <scope>NUCLEOTIDE SEQUENCE [LARGE SCALE GENOMIC DNA]</scope>
    <source>
        <strain evidence="1 2">LBD1</strain>
    </source>
</reference>
<accession>V6Q590</accession>